<feature type="non-terminal residue" evidence="2">
    <location>
        <position position="1"/>
    </location>
</feature>
<evidence type="ECO:0000313" key="2">
    <source>
        <dbReference type="EMBL" id="KAF4704615.1"/>
    </source>
</evidence>
<feature type="region of interest" description="Disordered" evidence="1">
    <location>
        <begin position="1"/>
        <end position="23"/>
    </location>
</feature>
<dbReference type="Proteomes" id="UP000574390">
    <property type="component" value="Unassembled WGS sequence"/>
</dbReference>
<dbReference type="AlphaFoldDB" id="A0A7J6Q7W7"/>
<evidence type="ECO:0000256" key="1">
    <source>
        <dbReference type="SAM" id="MobiDB-lite"/>
    </source>
</evidence>
<gene>
    <name evidence="2" type="ORF">FOZ62_030792</name>
</gene>
<accession>A0A7J6Q7W7</accession>
<organism evidence="2 3">
    <name type="scientific">Perkinsus olseni</name>
    <name type="common">Perkinsus atlanticus</name>
    <dbReference type="NCBI Taxonomy" id="32597"/>
    <lineage>
        <taxon>Eukaryota</taxon>
        <taxon>Sar</taxon>
        <taxon>Alveolata</taxon>
        <taxon>Perkinsozoa</taxon>
        <taxon>Perkinsea</taxon>
        <taxon>Perkinsida</taxon>
        <taxon>Perkinsidae</taxon>
        <taxon>Perkinsus</taxon>
    </lineage>
</organism>
<protein>
    <submittedName>
        <fullName evidence="2">Uncharacterized protein</fullName>
    </submittedName>
</protein>
<comment type="caution">
    <text evidence="2">The sequence shown here is derived from an EMBL/GenBank/DDBJ whole genome shotgun (WGS) entry which is preliminary data.</text>
</comment>
<sequence>YTHQFSASSASSTPSIHPNVTSNATIWNSTDSGTFTAAKQYLCFGGWLDENTTEA</sequence>
<feature type="compositionally biased region" description="Low complexity" evidence="1">
    <location>
        <begin position="1"/>
        <end position="12"/>
    </location>
</feature>
<evidence type="ECO:0000313" key="3">
    <source>
        <dbReference type="Proteomes" id="UP000574390"/>
    </source>
</evidence>
<dbReference type="EMBL" id="JABANM010031412">
    <property type="protein sequence ID" value="KAF4704615.1"/>
    <property type="molecule type" value="Genomic_DNA"/>
</dbReference>
<feature type="compositionally biased region" description="Polar residues" evidence="1">
    <location>
        <begin position="13"/>
        <end position="23"/>
    </location>
</feature>
<reference evidence="2 3" key="1">
    <citation type="submission" date="2020-04" db="EMBL/GenBank/DDBJ databases">
        <title>Perkinsus olseni comparative genomics.</title>
        <authorList>
            <person name="Bogema D.R."/>
        </authorList>
    </citation>
    <scope>NUCLEOTIDE SEQUENCE [LARGE SCALE GENOMIC DNA]</scope>
    <source>
        <strain evidence="2">ATCC PRA-205</strain>
    </source>
</reference>
<name>A0A7J6Q7W7_PEROL</name>
<proteinExistence type="predicted"/>